<gene>
    <name evidence="10" type="primary">gb27052</name>
    <name evidence="10" type="ORF">PR202_gb27052</name>
</gene>
<evidence type="ECO:0000256" key="7">
    <source>
        <dbReference type="SAM" id="SignalP"/>
    </source>
</evidence>
<feature type="signal peptide" evidence="7">
    <location>
        <begin position="1"/>
        <end position="26"/>
    </location>
</feature>
<dbReference type="EC" id="2.7.11.1" evidence="2"/>
<evidence type="ECO:0000313" key="11">
    <source>
        <dbReference type="Proteomes" id="UP001054889"/>
    </source>
</evidence>
<evidence type="ECO:0000259" key="8">
    <source>
        <dbReference type="PROSITE" id="PS50927"/>
    </source>
</evidence>
<evidence type="ECO:0000256" key="4">
    <source>
        <dbReference type="ARBA" id="ARBA00023170"/>
    </source>
</evidence>
<feature type="chain" id="PRO_5043517726" description="non-specific serine/threonine protein kinase" evidence="7">
    <location>
        <begin position="27"/>
        <end position="599"/>
    </location>
</feature>
<dbReference type="PROSITE" id="PS50927">
    <property type="entry name" value="BULB_LECTIN"/>
    <property type="match status" value="1"/>
</dbReference>
<evidence type="ECO:0000259" key="9">
    <source>
        <dbReference type="PROSITE" id="PS50948"/>
    </source>
</evidence>
<dbReference type="Gene3D" id="2.90.10.10">
    <property type="entry name" value="Bulb-type lectin domain"/>
    <property type="match status" value="2"/>
</dbReference>
<evidence type="ECO:0000256" key="6">
    <source>
        <dbReference type="ARBA" id="ARBA00048679"/>
    </source>
</evidence>
<comment type="caution">
    <text evidence="10">The sequence shown here is derived from an EMBL/GenBank/DDBJ whole genome shotgun (WGS) entry which is preliminary data.</text>
</comment>
<keyword evidence="3 7" id="KW-0732">Signal</keyword>
<evidence type="ECO:0000313" key="10">
    <source>
        <dbReference type="EMBL" id="GJN38044.1"/>
    </source>
</evidence>
<organism evidence="10 11">
    <name type="scientific">Eleusine coracana subsp. coracana</name>
    <dbReference type="NCBI Taxonomy" id="191504"/>
    <lineage>
        <taxon>Eukaryota</taxon>
        <taxon>Viridiplantae</taxon>
        <taxon>Streptophyta</taxon>
        <taxon>Embryophyta</taxon>
        <taxon>Tracheophyta</taxon>
        <taxon>Spermatophyta</taxon>
        <taxon>Magnoliopsida</taxon>
        <taxon>Liliopsida</taxon>
        <taxon>Poales</taxon>
        <taxon>Poaceae</taxon>
        <taxon>PACMAD clade</taxon>
        <taxon>Chloridoideae</taxon>
        <taxon>Cynodonteae</taxon>
        <taxon>Eleusininae</taxon>
        <taxon>Eleusine</taxon>
    </lineage>
</organism>
<feature type="domain" description="Apple" evidence="9">
    <location>
        <begin position="372"/>
        <end position="447"/>
    </location>
</feature>
<dbReference type="Proteomes" id="UP001054889">
    <property type="component" value="Unassembled WGS sequence"/>
</dbReference>
<dbReference type="Pfam" id="PF01453">
    <property type="entry name" value="B_lectin"/>
    <property type="match status" value="1"/>
</dbReference>
<comment type="catalytic activity">
    <reaction evidence="6">
        <text>L-seryl-[protein] + ATP = O-phospho-L-seryl-[protein] + ADP + H(+)</text>
        <dbReference type="Rhea" id="RHEA:17989"/>
        <dbReference type="Rhea" id="RHEA-COMP:9863"/>
        <dbReference type="Rhea" id="RHEA-COMP:11604"/>
        <dbReference type="ChEBI" id="CHEBI:15378"/>
        <dbReference type="ChEBI" id="CHEBI:29999"/>
        <dbReference type="ChEBI" id="CHEBI:30616"/>
        <dbReference type="ChEBI" id="CHEBI:83421"/>
        <dbReference type="ChEBI" id="CHEBI:456216"/>
        <dbReference type="EC" id="2.7.11.1"/>
    </reaction>
</comment>
<proteinExistence type="predicted"/>
<comment type="catalytic activity">
    <reaction evidence="5">
        <text>L-threonyl-[protein] + ATP = O-phospho-L-threonyl-[protein] + ADP + H(+)</text>
        <dbReference type="Rhea" id="RHEA:46608"/>
        <dbReference type="Rhea" id="RHEA-COMP:11060"/>
        <dbReference type="Rhea" id="RHEA-COMP:11605"/>
        <dbReference type="ChEBI" id="CHEBI:15378"/>
        <dbReference type="ChEBI" id="CHEBI:30013"/>
        <dbReference type="ChEBI" id="CHEBI:30616"/>
        <dbReference type="ChEBI" id="CHEBI:61977"/>
        <dbReference type="ChEBI" id="CHEBI:456216"/>
        <dbReference type="EC" id="2.7.11.1"/>
    </reaction>
</comment>
<dbReference type="InterPro" id="IPR036426">
    <property type="entry name" value="Bulb-type_lectin_dom_sf"/>
</dbReference>
<dbReference type="GO" id="GO:0051707">
    <property type="term" value="P:response to other organism"/>
    <property type="evidence" value="ECO:0007669"/>
    <property type="project" value="UniProtKB-ARBA"/>
</dbReference>
<dbReference type="InterPro" id="IPR051343">
    <property type="entry name" value="G-type_lectin_kinases/EP1-like"/>
</dbReference>
<dbReference type="InterPro" id="IPR001480">
    <property type="entry name" value="Bulb-type_lectin_dom"/>
</dbReference>
<protein>
    <recommendedName>
        <fullName evidence="2">non-specific serine/threonine protein kinase</fullName>
        <ecNumber evidence="2">2.7.11.1</ecNumber>
    </recommendedName>
</protein>
<dbReference type="CDD" id="cd00028">
    <property type="entry name" value="B_lectin"/>
    <property type="match status" value="1"/>
</dbReference>
<dbReference type="Pfam" id="PF08276">
    <property type="entry name" value="PAN_2"/>
    <property type="match status" value="1"/>
</dbReference>
<dbReference type="GO" id="GO:0004674">
    <property type="term" value="F:protein serine/threonine kinase activity"/>
    <property type="evidence" value="ECO:0007669"/>
    <property type="project" value="UniProtKB-EC"/>
</dbReference>
<keyword evidence="11" id="KW-1185">Reference proteome</keyword>
<comment type="subcellular location">
    <subcellularLocation>
        <location evidence="1">Membrane</location>
        <topology evidence="1">Single-pass type I membrane protein</topology>
    </subcellularLocation>
</comment>
<reference evidence="10" key="2">
    <citation type="submission" date="2021-12" db="EMBL/GenBank/DDBJ databases">
        <title>Resequencing data analysis of finger millet.</title>
        <authorList>
            <person name="Hatakeyama M."/>
            <person name="Aluri S."/>
            <person name="Balachadran M.T."/>
            <person name="Sivarajan S.R."/>
            <person name="Poveda L."/>
            <person name="Shimizu-Inatsugi R."/>
            <person name="Schlapbach R."/>
            <person name="Sreeman S.M."/>
            <person name="Shimizu K.K."/>
        </authorList>
    </citation>
    <scope>NUCLEOTIDE SEQUENCE</scope>
</reference>
<dbReference type="PANTHER" id="PTHR47976">
    <property type="entry name" value="G-TYPE LECTIN S-RECEPTOR-LIKE SERINE/THREONINE-PROTEIN KINASE SD2-5"/>
    <property type="match status" value="1"/>
</dbReference>
<dbReference type="InterPro" id="IPR003609">
    <property type="entry name" value="Pan_app"/>
</dbReference>
<dbReference type="PROSITE" id="PS50948">
    <property type="entry name" value="PAN"/>
    <property type="match status" value="1"/>
</dbReference>
<dbReference type="PANTHER" id="PTHR47976:SF90">
    <property type="entry name" value="RECEPTOR-LIKE SERINE_THREONINE-PROTEIN KINASE"/>
    <property type="match status" value="1"/>
</dbReference>
<dbReference type="AlphaFoldDB" id="A0AAV5FT74"/>
<evidence type="ECO:0000256" key="5">
    <source>
        <dbReference type="ARBA" id="ARBA00047899"/>
    </source>
</evidence>
<dbReference type="SMART" id="SM00108">
    <property type="entry name" value="B_lectin"/>
    <property type="match status" value="1"/>
</dbReference>
<feature type="domain" description="Bulb-type lectin" evidence="8">
    <location>
        <begin position="59"/>
        <end position="191"/>
    </location>
</feature>
<evidence type="ECO:0000256" key="1">
    <source>
        <dbReference type="ARBA" id="ARBA00004479"/>
    </source>
</evidence>
<accession>A0AAV5FT74</accession>
<sequence>MPPSKLCLLLATVVTCLLALAGRVHAQGIHFQAPKSANLSTSWTISLRADDSHRLPSLTYVNGTSARVFLQQSIKDPPQDLSFAACFYCTTPCTAFLFGICIVFTDYEGYSSPIDGPSLQVVWSANRGRLVRENATLSFTTTGNLVLRDIDGGFIWSTGTSELFVAGMNLTRSGNLVLFNHKNMPVWQSFDHPTDTLVPGQLLVEGMRLTPNASATNWTINNQFYVTVRADGLYAFIESSPPQLYYQKTVTPAANRKTYMTLTNSTLLVIFASSSATVAAMNLTSAQDMSYIRLESDGHLRLYQFGLVGWQMVQDILEGWVDDCAYPTICGEYGVCMSGQCTCPMDGNATYFKQIDDHRTNLGCTPVTPISCASMPDHQLVALSNISYFNYIDRKAALPQLIDEESCKKACLSNCSCKAALFQYGGNDTSKGSCYLPTQLFSLQIDCNKRPQMSVVVKVLEGIANIEANIEFKFVAIVPSNLSNDGKVTSSAPALASHLSEQTNNLSNAVPIMARSPDADSDLVAGLDPEGGEIPKKAGEKEKDQSVIMRGRNIHAVAAGFALALVHMRGSRGFLYIREVDAGIKIINFFVEILKGEGP</sequence>
<dbReference type="GO" id="GO:0016020">
    <property type="term" value="C:membrane"/>
    <property type="evidence" value="ECO:0007669"/>
    <property type="project" value="UniProtKB-SubCell"/>
</dbReference>
<dbReference type="SUPFAM" id="SSF51110">
    <property type="entry name" value="alpha-D-mannose-specific plant lectins"/>
    <property type="match status" value="1"/>
</dbReference>
<evidence type="ECO:0000256" key="3">
    <source>
        <dbReference type="ARBA" id="ARBA00022729"/>
    </source>
</evidence>
<dbReference type="EMBL" id="BQKI01000095">
    <property type="protein sequence ID" value="GJN38044.1"/>
    <property type="molecule type" value="Genomic_DNA"/>
</dbReference>
<keyword evidence="4" id="KW-0675">Receptor</keyword>
<evidence type="ECO:0000256" key="2">
    <source>
        <dbReference type="ARBA" id="ARBA00012513"/>
    </source>
</evidence>
<name>A0AAV5FT74_ELECO</name>
<reference evidence="10" key="1">
    <citation type="journal article" date="2018" name="DNA Res.">
        <title>Multiple hybrid de novo genome assembly of finger millet, an orphan allotetraploid crop.</title>
        <authorList>
            <person name="Hatakeyama M."/>
            <person name="Aluri S."/>
            <person name="Balachadran M.T."/>
            <person name="Sivarajan S.R."/>
            <person name="Patrignani A."/>
            <person name="Gruter S."/>
            <person name="Poveda L."/>
            <person name="Shimizu-Inatsugi R."/>
            <person name="Baeten J."/>
            <person name="Francoijs K.J."/>
            <person name="Nataraja K.N."/>
            <person name="Reddy Y.A.N."/>
            <person name="Phadnis S."/>
            <person name="Ravikumar R.L."/>
            <person name="Schlapbach R."/>
            <person name="Sreeman S.M."/>
            <person name="Shimizu K.K."/>
        </authorList>
    </citation>
    <scope>NUCLEOTIDE SEQUENCE</scope>
</reference>